<comment type="caution">
    <text evidence="12">The sequence shown here is derived from an EMBL/GenBank/DDBJ whole genome shotgun (WGS) entry which is preliminary data.</text>
</comment>
<name>A0A8T0I4I7_CERPU</name>
<dbReference type="InterPro" id="IPR014748">
    <property type="entry name" value="Enoyl-CoA_hydra_C"/>
</dbReference>
<dbReference type="PROSITE" id="PS00166">
    <property type="entry name" value="ENOYL_COA_HYDRATASE"/>
    <property type="match status" value="1"/>
</dbReference>
<evidence type="ECO:0000256" key="9">
    <source>
        <dbReference type="RuleBase" id="RU003707"/>
    </source>
</evidence>
<dbReference type="PANTHER" id="PTHR43149">
    <property type="entry name" value="ENOYL-COA HYDRATASE"/>
    <property type="match status" value="1"/>
</dbReference>
<dbReference type="Pfam" id="PF13837">
    <property type="entry name" value="Myb_DNA-bind_4"/>
    <property type="match status" value="1"/>
</dbReference>
<dbReference type="InterPro" id="IPR001753">
    <property type="entry name" value="Enoyl-CoA_hydra/iso"/>
</dbReference>
<comment type="similarity">
    <text evidence="3 9">Belongs to the enoyl-CoA hydratase/isomerase family.</text>
</comment>
<dbReference type="InterPro" id="IPR045002">
    <property type="entry name" value="Ech1-like"/>
</dbReference>
<keyword evidence="13" id="KW-1185">Reference proteome</keyword>
<feature type="region of interest" description="Disordered" evidence="10">
    <location>
        <begin position="465"/>
        <end position="494"/>
    </location>
</feature>
<dbReference type="GO" id="GO:0005777">
    <property type="term" value="C:peroxisome"/>
    <property type="evidence" value="ECO:0007669"/>
    <property type="project" value="UniProtKB-SubCell"/>
</dbReference>
<dbReference type="FunFam" id="1.10.12.10:FF:000004">
    <property type="entry name" value="Delta3,5-delta2,4-dienoyl-CoA isomerase"/>
    <property type="match status" value="1"/>
</dbReference>
<comment type="pathway">
    <text evidence="2">Lipid metabolism; fatty acid beta-oxidation.</text>
</comment>
<evidence type="ECO:0000313" key="12">
    <source>
        <dbReference type="EMBL" id="KAG0577967.1"/>
    </source>
</evidence>
<keyword evidence="8" id="KW-0413">Isomerase</keyword>
<keyword evidence="5" id="KW-0007">Acetylation</keyword>
<feature type="compositionally biased region" description="Basic and acidic residues" evidence="10">
    <location>
        <begin position="482"/>
        <end position="494"/>
    </location>
</feature>
<sequence>MAALQWESVKIEGPDSAGIATLTLNRPVRFNALNPSLFQEIPGAVRALDMDPAVRVIIVNAAGRHFCSGIDLTHFSAVVGKDESSCLGRQKEKFRRDVKEMQDAFNAFEECRKPVIAAIHGACIGGGIDMITACDLRYCTEDAIFCVKEVDVAITADLGTLQRLPKLVGHGNAMELALTARRFNGPEARSLGLVQGVLLSKEELDVHVQNIAKQIAAKSPLAVSGTKTVLIKSRDMTVAQGLEYVGLWNSAMLDSEDLQEALQAQVMQDVVEEQTPVPTREEFAEVAAGASSEVTKNLKRHIFEVGEGDIQIDVPIDVQVCAEETPKVLPKRKVGRPKKPVKEKIEESEAGRNWPDSEVYALIDIRGEMEPDFVKNAKKQGVDSWSNLHARMMAAVEGFNRTPIACKRKFNSLYKQYKDDKMTNNVSDSDRNEYKFYECLDQWWHFNGHVMRHVSSVSKNCTTSTMDNPTDENGIQYGIGHEVNKSRKKELQST</sequence>
<reference evidence="12" key="1">
    <citation type="submission" date="2020-06" db="EMBL/GenBank/DDBJ databases">
        <title>WGS assembly of Ceratodon purpureus strain R40.</title>
        <authorList>
            <person name="Carey S.B."/>
            <person name="Jenkins J."/>
            <person name="Shu S."/>
            <person name="Lovell J.T."/>
            <person name="Sreedasyam A."/>
            <person name="Maumus F."/>
            <person name="Tiley G.P."/>
            <person name="Fernandez-Pozo N."/>
            <person name="Barry K."/>
            <person name="Chen C."/>
            <person name="Wang M."/>
            <person name="Lipzen A."/>
            <person name="Daum C."/>
            <person name="Saski C.A."/>
            <person name="Payton A.C."/>
            <person name="Mcbreen J.C."/>
            <person name="Conrad R.E."/>
            <person name="Kollar L.M."/>
            <person name="Olsson S."/>
            <person name="Huttunen S."/>
            <person name="Landis J.B."/>
            <person name="Wickett N.J."/>
            <person name="Johnson M.G."/>
            <person name="Rensing S.A."/>
            <person name="Grimwood J."/>
            <person name="Schmutz J."/>
            <person name="Mcdaniel S.F."/>
        </authorList>
    </citation>
    <scope>NUCLEOTIDE SEQUENCE</scope>
    <source>
        <strain evidence="12">R40</strain>
    </source>
</reference>
<evidence type="ECO:0000256" key="4">
    <source>
        <dbReference type="ARBA" id="ARBA00022832"/>
    </source>
</evidence>
<dbReference type="InterPro" id="IPR018376">
    <property type="entry name" value="Enoyl-CoA_hyd/isom_CS"/>
</dbReference>
<dbReference type="NCBIfam" id="NF004794">
    <property type="entry name" value="PRK06142.1"/>
    <property type="match status" value="1"/>
</dbReference>
<dbReference type="Proteomes" id="UP000822688">
    <property type="component" value="Chromosome 5"/>
</dbReference>
<evidence type="ECO:0000256" key="6">
    <source>
        <dbReference type="ARBA" id="ARBA00023098"/>
    </source>
</evidence>
<dbReference type="FunFam" id="3.90.226.10:FF:000024">
    <property type="entry name" value="Delta3,5-delta2,4-dienoyl-CoA isomerase"/>
    <property type="match status" value="1"/>
</dbReference>
<evidence type="ECO:0000256" key="2">
    <source>
        <dbReference type="ARBA" id="ARBA00005005"/>
    </source>
</evidence>
<keyword evidence="6" id="KW-0443">Lipid metabolism</keyword>
<evidence type="ECO:0000256" key="8">
    <source>
        <dbReference type="ARBA" id="ARBA00023235"/>
    </source>
</evidence>
<dbReference type="EMBL" id="CM026425">
    <property type="protein sequence ID" value="KAG0577967.1"/>
    <property type="molecule type" value="Genomic_DNA"/>
</dbReference>
<dbReference type="CDD" id="cd06558">
    <property type="entry name" value="crotonase-like"/>
    <property type="match status" value="1"/>
</dbReference>
<evidence type="ECO:0000256" key="7">
    <source>
        <dbReference type="ARBA" id="ARBA00023140"/>
    </source>
</evidence>
<dbReference type="Gene3D" id="1.10.10.60">
    <property type="entry name" value="Homeodomain-like"/>
    <property type="match status" value="1"/>
</dbReference>
<keyword evidence="4" id="KW-0276">Fatty acid metabolism</keyword>
<dbReference type="Pfam" id="PF00378">
    <property type="entry name" value="ECH_1"/>
    <property type="match status" value="1"/>
</dbReference>
<dbReference type="OrthoDB" id="14970at2759"/>
<dbReference type="PANTHER" id="PTHR43149:SF1">
    <property type="entry name" value="DELTA(3,5)-DELTA(2,4)-DIENOYL-COA ISOMERASE, MITOCHONDRIAL"/>
    <property type="match status" value="1"/>
</dbReference>
<gene>
    <name evidence="12" type="ORF">KC19_5G195100</name>
</gene>
<evidence type="ECO:0000256" key="5">
    <source>
        <dbReference type="ARBA" id="ARBA00022990"/>
    </source>
</evidence>
<feature type="domain" description="Myb/SANT-like DNA-binding" evidence="11">
    <location>
        <begin position="352"/>
        <end position="442"/>
    </location>
</feature>
<dbReference type="AlphaFoldDB" id="A0A8T0I4I7"/>
<dbReference type="GO" id="GO:0006631">
    <property type="term" value="P:fatty acid metabolic process"/>
    <property type="evidence" value="ECO:0007669"/>
    <property type="project" value="UniProtKB-KW"/>
</dbReference>
<protein>
    <recommendedName>
        <fullName evidence="11">Myb/SANT-like DNA-binding domain-containing protein</fullName>
    </recommendedName>
</protein>
<dbReference type="Gene3D" id="3.90.226.10">
    <property type="entry name" value="2-enoyl-CoA Hydratase, Chain A, domain 1"/>
    <property type="match status" value="1"/>
</dbReference>
<dbReference type="Gene3D" id="1.10.12.10">
    <property type="entry name" value="Lyase 2-enoyl-coa Hydratase, Chain A, domain 2"/>
    <property type="match status" value="1"/>
</dbReference>
<dbReference type="SUPFAM" id="SSF52096">
    <property type="entry name" value="ClpP/crotonase"/>
    <property type="match status" value="1"/>
</dbReference>
<dbReference type="GO" id="GO:0051750">
    <property type="term" value="F:delta(3,5)-delta(2,4)-dienoyl-CoA isomerase activity"/>
    <property type="evidence" value="ECO:0007669"/>
    <property type="project" value="TreeGrafter"/>
</dbReference>
<accession>A0A8T0I4I7</accession>
<comment type="subcellular location">
    <subcellularLocation>
        <location evidence="1">Peroxisome</location>
    </subcellularLocation>
</comment>
<evidence type="ECO:0000259" key="11">
    <source>
        <dbReference type="Pfam" id="PF13837"/>
    </source>
</evidence>
<proteinExistence type="inferred from homology"/>
<evidence type="ECO:0000256" key="1">
    <source>
        <dbReference type="ARBA" id="ARBA00004275"/>
    </source>
</evidence>
<dbReference type="InterPro" id="IPR029045">
    <property type="entry name" value="ClpP/crotonase-like_dom_sf"/>
</dbReference>
<organism evidence="12 13">
    <name type="scientific">Ceratodon purpureus</name>
    <name type="common">Fire moss</name>
    <name type="synonym">Dicranum purpureum</name>
    <dbReference type="NCBI Taxonomy" id="3225"/>
    <lineage>
        <taxon>Eukaryota</taxon>
        <taxon>Viridiplantae</taxon>
        <taxon>Streptophyta</taxon>
        <taxon>Embryophyta</taxon>
        <taxon>Bryophyta</taxon>
        <taxon>Bryophytina</taxon>
        <taxon>Bryopsida</taxon>
        <taxon>Dicranidae</taxon>
        <taxon>Pseudoditrichales</taxon>
        <taxon>Ditrichaceae</taxon>
        <taxon>Ceratodon</taxon>
    </lineage>
</organism>
<dbReference type="InterPro" id="IPR044822">
    <property type="entry name" value="Myb_DNA-bind_4"/>
</dbReference>
<evidence type="ECO:0000256" key="3">
    <source>
        <dbReference type="ARBA" id="ARBA00005254"/>
    </source>
</evidence>
<evidence type="ECO:0000256" key="10">
    <source>
        <dbReference type="SAM" id="MobiDB-lite"/>
    </source>
</evidence>
<evidence type="ECO:0000313" key="13">
    <source>
        <dbReference type="Proteomes" id="UP000822688"/>
    </source>
</evidence>
<keyword evidence="7" id="KW-0576">Peroxisome</keyword>